<dbReference type="GO" id="GO:0005634">
    <property type="term" value="C:nucleus"/>
    <property type="evidence" value="ECO:0007669"/>
    <property type="project" value="UniProtKB-SubCell"/>
</dbReference>
<evidence type="ECO:0000256" key="7">
    <source>
        <dbReference type="SAM" id="MobiDB-lite"/>
    </source>
</evidence>
<comment type="similarity">
    <text evidence="2">Belongs to the bZIP family.</text>
</comment>
<feature type="region of interest" description="Disordered" evidence="7">
    <location>
        <begin position="250"/>
        <end position="286"/>
    </location>
</feature>
<protein>
    <submittedName>
        <fullName evidence="9">Uncharacterized protein, isoform B</fullName>
    </submittedName>
</protein>
<gene>
    <name evidence="9" type="primary">Dwil\GK18737</name>
    <name evidence="9" type="ORF">Dwil_GK18737</name>
</gene>
<dbReference type="GO" id="GO:0005789">
    <property type="term" value="C:endoplasmic reticulum membrane"/>
    <property type="evidence" value="ECO:0007669"/>
    <property type="project" value="EnsemblMetazoa"/>
</dbReference>
<keyword evidence="6" id="KW-0539">Nucleus</keyword>
<comment type="subcellular location">
    <subcellularLocation>
        <location evidence="1">Nucleus</location>
    </subcellularLocation>
</comment>
<dbReference type="GO" id="GO:0007552">
    <property type="term" value="P:metamorphosis"/>
    <property type="evidence" value="ECO:0007669"/>
    <property type="project" value="EnsemblMetazoa"/>
</dbReference>
<dbReference type="PANTHER" id="PTHR13044">
    <property type="entry name" value="ACTIVATING TRANSCRIPTION FACTOR ATF 4/5"/>
    <property type="match status" value="1"/>
</dbReference>
<dbReference type="GO" id="GO:0046330">
    <property type="term" value="P:positive regulation of JNK cascade"/>
    <property type="evidence" value="ECO:0007669"/>
    <property type="project" value="EnsemblMetazoa"/>
</dbReference>
<dbReference type="GO" id="GO:0007591">
    <property type="term" value="P:molting cycle, chitin-based cuticle"/>
    <property type="evidence" value="ECO:0007669"/>
    <property type="project" value="EnsemblMetazoa"/>
</dbReference>
<dbReference type="FunFam" id="1.20.5.170:FF:000021">
    <property type="entry name" value="Cyclic AMP-dependent transcription factor ATF-4"/>
    <property type="match status" value="1"/>
</dbReference>
<dbReference type="GO" id="GO:0061629">
    <property type="term" value="F:RNA polymerase II-specific DNA-binding transcription factor binding"/>
    <property type="evidence" value="ECO:0007669"/>
    <property type="project" value="EnsemblMetazoa"/>
</dbReference>
<feature type="domain" description="BZIP" evidence="8">
    <location>
        <begin position="319"/>
        <end position="382"/>
    </location>
</feature>
<evidence type="ECO:0000256" key="2">
    <source>
        <dbReference type="ARBA" id="ARBA00007163"/>
    </source>
</evidence>
<feature type="region of interest" description="Disordered" evidence="7">
    <location>
        <begin position="164"/>
        <end position="183"/>
    </location>
</feature>
<dbReference type="InParanoid" id="A0A0Q9WSQ3"/>
<dbReference type="GO" id="GO:0036499">
    <property type="term" value="P:PERK-mediated unfolded protein response"/>
    <property type="evidence" value="ECO:0007669"/>
    <property type="project" value="EnsemblMetazoa"/>
</dbReference>
<dbReference type="STRING" id="7260.A0A0Q9WSQ3"/>
<dbReference type="InterPro" id="IPR004827">
    <property type="entry name" value="bZIP"/>
</dbReference>
<dbReference type="OrthoDB" id="5847285at2759"/>
<dbReference type="GO" id="GO:0035074">
    <property type="term" value="P:pupation"/>
    <property type="evidence" value="ECO:0007669"/>
    <property type="project" value="EnsemblMetazoa"/>
</dbReference>
<dbReference type="EMBL" id="CH964214">
    <property type="protein sequence ID" value="KRF99274.1"/>
    <property type="molecule type" value="Genomic_DNA"/>
</dbReference>
<dbReference type="Proteomes" id="UP000007798">
    <property type="component" value="Unassembled WGS sequence"/>
</dbReference>
<keyword evidence="5" id="KW-0804">Transcription</keyword>
<organism evidence="9 10">
    <name type="scientific">Drosophila willistoni</name>
    <name type="common">Fruit fly</name>
    <dbReference type="NCBI Taxonomy" id="7260"/>
    <lineage>
        <taxon>Eukaryota</taxon>
        <taxon>Metazoa</taxon>
        <taxon>Ecdysozoa</taxon>
        <taxon>Arthropoda</taxon>
        <taxon>Hexapoda</taxon>
        <taxon>Insecta</taxon>
        <taxon>Pterygota</taxon>
        <taxon>Neoptera</taxon>
        <taxon>Endopterygota</taxon>
        <taxon>Diptera</taxon>
        <taxon>Brachycera</taxon>
        <taxon>Muscomorpha</taxon>
        <taxon>Ephydroidea</taxon>
        <taxon>Drosophilidae</taxon>
        <taxon>Drosophila</taxon>
        <taxon>Sophophora</taxon>
    </lineage>
</organism>
<dbReference type="GO" id="GO:0000978">
    <property type="term" value="F:RNA polymerase II cis-regulatory region sequence-specific DNA binding"/>
    <property type="evidence" value="ECO:0007669"/>
    <property type="project" value="EnsemblMetazoa"/>
</dbReference>
<evidence type="ECO:0000256" key="3">
    <source>
        <dbReference type="ARBA" id="ARBA00023015"/>
    </source>
</evidence>
<evidence type="ECO:0000313" key="10">
    <source>
        <dbReference type="Proteomes" id="UP000007798"/>
    </source>
</evidence>
<feature type="compositionally biased region" description="Polar residues" evidence="7">
    <location>
        <begin position="271"/>
        <end position="281"/>
    </location>
</feature>
<evidence type="ECO:0000259" key="8">
    <source>
        <dbReference type="PROSITE" id="PS50217"/>
    </source>
</evidence>
<accession>A0A0Q9WSQ3</accession>
<name>A0A0Q9WSQ3_DROWI</name>
<feature type="compositionally biased region" description="Low complexity" evidence="7">
    <location>
        <begin position="250"/>
        <end position="263"/>
    </location>
</feature>
<evidence type="ECO:0000256" key="1">
    <source>
        <dbReference type="ARBA" id="ARBA00004123"/>
    </source>
</evidence>
<keyword evidence="4" id="KW-0238">DNA-binding</keyword>
<dbReference type="GO" id="GO:0042594">
    <property type="term" value="P:response to starvation"/>
    <property type="evidence" value="ECO:0007669"/>
    <property type="project" value="EnsemblMetazoa"/>
</dbReference>
<dbReference type="GO" id="GO:0035073">
    <property type="term" value="P:pupariation"/>
    <property type="evidence" value="ECO:0007669"/>
    <property type="project" value="EnsemblMetazoa"/>
</dbReference>
<sequence>MDTNTSILLTMESLDLPRDLYWDLKQETPSPRSAVASELFALNETTTSITDWIYDDNFANGITLIGDVEGKDPTDSDSAEILRDEDFVVEFLDLKNGECLLDQKDAVHYIEYQPNQYQALIDVVSQPIIPTTKIEVSAPTTPAPSAVVFPQQCEDSSVILQQLTPPQSPPQFDAYQHQQQPPLVKAEQKVLPYASDATNSSTSAAANNFQFNNWTAGSEIDRESQLVDDIVKLRAQELQWQQINDDCESQASSSLDCSSNNSSIDEEWLPEQNSSAQSSPAHSAGEELFQHQDGDFELETDVQIKTPKKRTRAYGRGVEDRKIRKKEQNKNAATRYRQKKKMEMENVLGEEQILAQENEALRRTLADRRHELRYLRQLIREFYQGRKH</sequence>
<proteinExistence type="inferred from homology"/>
<dbReference type="PROSITE" id="PS50217">
    <property type="entry name" value="BZIP"/>
    <property type="match status" value="1"/>
</dbReference>
<keyword evidence="3" id="KW-0805">Transcription regulation</keyword>
<dbReference type="PROSITE" id="PS00036">
    <property type="entry name" value="BZIP_BASIC"/>
    <property type="match status" value="1"/>
</dbReference>
<dbReference type="SMART" id="SM00338">
    <property type="entry name" value="BRLZ"/>
    <property type="match status" value="1"/>
</dbReference>
<dbReference type="Pfam" id="PF00170">
    <property type="entry name" value="bZIP_1"/>
    <property type="match status" value="1"/>
</dbReference>
<dbReference type="InterPro" id="IPR046347">
    <property type="entry name" value="bZIP_sf"/>
</dbReference>
<evidence type="ECO:0000256" key="4">
    <source>
        <dbReference type="ARBA" id="ARBA00023125"/>
    </source>
</evidence>
<dbReference type="Gene3D" id="1.20.5.170">
    <property type="match status" value="1"/>
</dbReference>
<evidence type="ECO:0000256" key="6">
    <source>
        <dbReference type="ARBA" id="ARBA00023242"/>
    </source>
</evidence>
<dbReference type="PANTHER" id="PTHR13044:SF14">
    <property type="entry name" value="CRYPTOCEPHAL, ISOFORM A"/>
    <property type="match status" value="1"/>
</dbReference>
<dbReference type="AlphaFoldDB" id="A0A0Q9WSQ3"/>
<dbReference type="GO" id="GO:0003713">
    <property type="term" value="F:transcription coactivator activity"/>
    <property type="evidence" value="ECO:0007669"/>
    <property type="project" value="EnsemblMetazoa"/>
</dbReference>
<evidence type="ECO:0000256" key="5">
    <source>
        <dbReference type="ARBA" id="ARBA00023163"/>
    </source>
</evidence>
<reference evidence="9 10" key="1">
    <citation type="journal article" date="2007" name="Nature">
        <title>Evolution of genes and genomes on the Drosophila phylogeny.</title>
        <authorList>
            <consortium name="Drosophila 12 Genomes Consortium"/>
            <person name="Clark A.G."/>
            <person name="Eisen M.B."/>
            <person name="Smith D.R."/>
            <person name="Bergman C.M."/>
            <person name="Oliver B."/>
            <person name="Markow T.A."/>
            <person name="Kaufman T.C."/>
            <person name="Kellis M."/>
            <person name="Gelbart W."/>
            <person name="Iyer V.N."/>
            <person name="Pollard D.A."/>
            <person name="Sackton T.B."/>
            <person name="Larracuente A.M."/>
            <person name="Singh N.D."/>
            <person name="Abad J.P."/>
            <person name="Abt D.N."/>
            <person name="Adryan B."/>
            <person name="Aguade M."/>
            <person name="Akashi H."/>
            <person name="Anderson W.W."/>
            <person name="Aquadro C.F."/>
            <person name="Ardell D.H."/>
            <person name="Arguello R."/>
            <person name="Artieri C.G."/>
            <person name="Barbash D.A."/>
            <person name="Barker D."/>
            <person name="Barsanti P."/>
            <person name="Batterham P."/>
            <person name="Batzoglou S."/>
            <person name="Begun D."/>
            <person name="Bhutkar A."/>
            <person name="Blanco E."/>
            <person name="Bosak S.A."/>
            <person name="Bradley R.K."/>
            <person name="Brand A.D."/>
            <person name="Brent M.R."/>
            <person name="Brooks A.N."/>
            <person name="Brown R.H."/>
            <person name="Butlin R.K."/>
            <person name="Caggese C."/>
            <person name="Calvi B.R."/>
            <person name="Bernardo de Carvalho A."/>
            <person name="Caspi A."/>
            <person name="Castrezana S."/>
            <person name="Celniker S.E."/>
            <person name="Chang J.L."/>
            <person name="Chapple C."/>
            <person name="Chatterji S."/>
            <person name="Chinwalla A."/>
            <person name="Civetta A."/>
            <person name="Clifton S.W."/>
            <person name="Comeron J.M."/>
            <person name="Costello J.C."/>
            <person name="Coyne J.A."/>
            <person name="Daub J."/>
            <person name="David R.G."/>
            <person name="Delcher A.L."/>
            <person name="Delehaunty K."/>
            <person name="Do C.B."/>
            <person name="Ebling H."/>
            <person name="Edwards K."/>
            <person name="Eickbush T."/>
            <person name="Evans J.D."/>
            <person name="Filipski A."/>
            <person name="Findeiss S."/>
            <person name="Freyhult E."/>
            <person name="Fulton L."/>
            <person name="Fulton R."/>
            <person name="Garcia A.C."/>
            <person name="Gardiner A."/>
            <person name="Garfield D.A."/>
            <person name="Garvin B.E."/>
            <person name="Gibson G."/>
            <person name="Gilbert D."/>
            <person name="Gnerre S."/>
            <person name="Godfrey J."/>
            <person name="Good R."/>
            <person name="Gotea V."/>
            <person name="Gravely B."/>
            <person name="Greenberg A.J."/>
            <person name="Griffiths-Jones S."/>
            <person name="Gross S."/>
            <person name="Guigo R."/>
            <person name="Gustafson E.A."/>
            <person name="Haerty W."/>
            <person name="Hahn M.W."/>
            <person name="Halligan D.L."/>
            <person name="Halpern A.L."/>
            <person name="Halter G.M."/>
            <person name="Han M.V."/>
            <person name="Heger A."/>
            <person name="Hillier L."/>
            <person name="Hinrichs A.S."/>
            <person name="Holmes I."/>
            <person name="Hoskins R.A."/>
            <person name="Hubisz M.J."/>
            <person name="Hultmark D."/>
            <person name="Huntley M.A."/>
            <person name="Jaffe D.B."/>
            <person name="Jagadeeshan S."/>
            <person name="Jeck W.R."/>
            <person name="Johnson J."/>
            <person name="Jones C.D."/>
            <person name="Jordan W.C."/>
            <person name="Karpen G.H."/>
            <person name="Kataoka E."/>
            <person name="Keightley P.D."/>
            <person name="Kheradpour P."/>
            <person name="Kirkness E.F."/>
            <person name="Koerich L.B."/>
            <person name="Kristiansen K."/>
            <person name="Kudrna D."/>
            <person name="Kulathinal R.J."/>
            <person name="Kumar S."/>
            <person name="Kwok R."/>
            <person name="Lander E."/>
            <person name="Langley C.H."/>
            <person name="Lapoint R."/>
            <person name="Lazzaro B.P."/>
            <person name="Lee S.J."/>
            <person name="Levesque L."/>
            <person name="Li R."/>
            <person name="Lin C.F."/>
            <person name="Lin M.F."/>
            <person name="Lindblad-Toh K."/>
            <person name="Llopart A."/>
            <person name="Long M."/>
            <person name="Low L."/>
            <person name="Lozovsky E."/>
            <person name="Lu J."/>
            <person name="Luo M."/>
            <person name="Machado C.A."/>
            <person name="Makalowski W."/>
            <person name="Marzo M."/>
            <person name="Matsuda M."/>
            <person name="Matzkin L."/>
            <person name="McAllister B."/>
            <person name="McBride C.S."/>
            <person name="McKernan B."/>
            <person name="McKernan K."/>
            <person name="Mendez-Lago M."/>
            <person name="Minx P."/>
            <person name="Mollenhauer M.U."/>
            <person name="Montooth K."/>
            <person name="Mount S.M."/>
            <person name="Mu X."/>
            <person name="Myers E."/>
            <person name="Negre B."/>
            <person name="Newfeld S."/>
            <person name="Nielsen R."/>
            <person name="Noor M.A."/>
            <person name="O'Grady P."/>
            <person name="Pachter L."/>
            <person name="Papaceit M."/>
            <person name="Parisi M.J."/>
            <person name="Parisi M."/>
            <person name="Parts L."/>
            <person name="Pedersen J.S."/>
            <person name="Pesole G."/>
            <person name="Phillippy A.M."/>
            <person name="Ponting C.P."/>
            <person name="Pop M."/>
            <person name="Porcelli D."/>
            <person name="Powell J.R."/>
            <person name="Prohaska S."/>
            <person name="Pruitt K."/>
            <person name="Puig M."/>
            <person name="Quesneville H."/>
            <person name="Ram K.R."/>
            <person name="Rand D."/>
            <person name="Rasmussen M.D."/>
            <person name="Reed L.K."/>
            <person name="Reenan R."/>
            <person name="Reily A."/>
            <person name="Remington K.A."/>
            <person name="Rieger T.T."/>
            <person name="Ritchie M.G."/>
            <person name="Robin C."/>
            <person name="Rogers Y.H."/>
            <person name="Rohde C."/>
            <person name="Rozas J."/>
            <person name="Rubenfield M.J."/>
            <person name="Ruiz A."/>
            <person name="Russo S."/>
            <person name="Salzberg S.L."/>
            <person name="Sanchez-Gracia A."/>
            <person name="Saranga D.J."/>
            <person name="Sato H."/>
            <person name="Schaeffer S.W."/>
            <person name="Schatz M.C."/>
            <person name="Schlenke T."/>
            <person name="Schwartz R."/>
            <person name="Segarra C."/>
            <person name="Singh R.S."/>
            <person name="Sirot L."/>
            <person name="Sirota M."/>
            <person name="Sisneros N.B."/>
            <person name="Smith C.D."/>
            <person name="Smith T.F."/>
            <person name="Spieth J."/>
            <person name="Stage D.E."/>
            <person name="Stark A."/>
            <person name="Stephan W."/>
            <person name="Strausberg R.L."/>
            <person name="Strempel S."/>
            <person name="Sturgill D."/>
            <person name="Sutton G."/>
            <person name="Sutton G.G."/>
            <person name="Tao W."/>
            <person name="Teichmann S."/>
            <person name="Tobari Y.N."/>
            <person name="Tomimura Y."/>
            <person name="Tsolas J.M."/>
            <person name="Valente V.L."/>
            <person name="Venter E."/>
            <person name="Venter J.C."/>
            <person name="Vicario S."/>
            <person name="Vieira F.G."/>
            <person name="Vilella A.J."/>
            <person name="Villasante A."/>
            <person name="Walenz B."/>
            <person name="Wang J."/>
            <person name="Wasserman M."/>
            <person name="Watts T."/>
            <person name="Wilson D."/>
            <person name="Wilson R.K."/>
            <person name="Wing R.A."/>
            <person name="Wolfner M.F."/>
            <person name="Wong A."/>
            <person name="Wong G.K."/>
            <person name="Wu C.I."/>
            <person name="Wu G."/>
            <person name="Yamamoto D."/>
            <person name="Yang H.P."/>
            <person name="Yang S.P."/>
            <person name="Yorke J.A."/>
            <person name="Yoshida K."/>
            <person name="Zdobnov E."/>
            <person name="Zhang P."/>
            <person name="Zhang Y."/>
            <person name="Zimin A.V."/>
            <person name="Baldwin J."/>
            <person name="Abdouelleil A."/>
            <person name="Abdulkadir J."/>
            <person name="Abebe A."/>
            <person name="Abera B."/>
            <person name="Abreu J."/>
            <person name="Acer S.C."/>
            <person name="Aftuck L."/>
            <person name="Alexander A."/>
            <person name="An P."/>
            <person name="Anderson E."/>
            <person name="Anderson S."/>
            <person name="Arachi H."/>
            <person name="Azer M."/>
            <person name="Bachantsang P."/>
            <person name="Barry A."/>
            <person name="Bayul T."/>
            <person name="Berlin A."/>
            <person name="Bessette D."/>
            <person name="Bloom T."/>
            <person name="Blye J."/>
            <person name="Boguslavskiy L."/>
            <person name="Bonnet C."/>
            <person name="Boukhgalter B."/>
            <person name="Bourzgui I."/>
            <person name="Brown A."/>
            <person name="Cahill P."/>
            <person name="Channer S."/>
            <person name="Cheshatsang Y."/>
            <person name="Chuda L."/>
            <person name="Citroen M."/>
            <person name="Collymore A."/>
            <person name="Cooke P."/>
            <person name="Costello M."/>
            <person name="D'Aco K."/>
            <person name="Daza R."/>
            <person name="De Haan G."/>
            <person name="DeGray S."/>
            <person name="DeMaso C."/>
            <person name="Dhargay N."/>
            <person name="Dooley K."/>
            <person name="Dooley E."/>
            <person name="Doricent M."/>
            <person name="Dorje P."/>
            <person name="Dorjee K."/>
            <person name="Dupes A."/>
            <person name="Elong R."/>
            <person name="Falk J."/>
            <person name="Farina A."/>
            <person name="Faro S."/>
            <person name="Ferguson D."/>
            <person name="Fisher S."/>
            <person name="Foley C.D."/>
            <person name="Franke A."/>
            <person name="Friedrich D."/>
            <person name="Gadbois L."/>
            <person name="Gearin G."/>
            <person name="Gearin C.R."/>
            <person name="Giannoukos G."/>
            <person name="Goode T."/>
            <person name="Graham J."/>
            <person name="Grandbois E."/>
            <person name="Grewal S."/>
            <person name="Gyaltsen K."/>
            <person name="Hafez N."/>
            <person name="Hagos B."/>
            <person name="Hall J."/>
            <person name="Henson C."/>
            <person name="Hollinger A."/>
            <person name="Honan T."/>
            <person name="Huard M.D."/>
            <person name="Hughes L."/>
            <person name="Hurhula B."/>
            <person name="Husby M.E."/>
            <person name="Kamat A."/>
            <person name="Kanga B."/>
            <person name="Kashin S."/>
            <person name="Khazanovich D."/>
            <person name="Kisner P."/>
            <person name="Lance K."/>
            <person name="Lara M."/>
            <person name="Lee W."/>
            <person name="Lennon N."/>
            <person name="Letendre F."/>
            <person name="LeVine R."/>
            <person name="Lipovsky A."/>
            <person name="Liu X."/>
            <person name="Liu J."/>
            <person name="Liu S."/>
            <person name="Lokyitsang T."/>
            <person name="Lokyitsang Y."/>
            <person name="Lubonja R."/>
            <person name="Lui A."/>
            <person name="MacDonald P."/>
            <person name="Magnisalis V."/>
            <person name="Maru K."/>
            <person name="Matthews C."/>
            <person name="McCusker W."/>
            <person name="McDonough S."/>
            <person name="Mehta T."/>
            <person name="Meldrim J."/>
            <person name="Meneus L."/>
            <person name="Mihai O."/>
            <person name="Mihalev A."/>
            <person name="Mihova T."/>
            <person name="Mittelman R."/>
            <person name="Mlenga V."/>
            <person name="Montmayeur A."/>
            <person name="Mulrain L."/>
            <person name="Navidi A."/>
            <person name="Naylor J."/>
            <person name="Negash T."/>
            <person name="Nguyen T."/>
            <person name="Nguyen N."/>
            <person name="Nicol R."/>
            <person name="Norbu C."/>
            <person name="Norbu N."/>
            <person name="Novod N."/>
            <person name="O'Neill B."/>
            <person name="Osman S."/>
            <person name="Markiewicz E."/>
            <person name="Oyono O.L."/>
            <person name="Patti C."/>
            <person name="Phunkhang P."/>
            <person name="Pierre F."/>
            <person name="Priest M."/>
            <person name="Raghuraman S."/>
            <person name="Rege F."/>
            <person name="Reyes R."/>
            <person name="Rise C."/>
            <person name="Rogov P."/>
            <person name="Ross K."/>
            <person name="Ryan E."/>
            <person name="Settipalli S."/>
            <person name="Shea T."/>
            <person name="Sherpa N."/>
            <person name="Shi L."/>
            <person name="Shih D."/>
            <person name="Sparrow T."/>
            <person name="Spaulding J."/>
            <person name="Stalker J."/>
            <person name="Stange-Thomann N."/>
            <person name="Stavropoulos S."/>
            <person name="Stone C."/>
            <person name="Strader C."/>
            <person name="Tesfaye S."/>
            <person name="Thomson T."/>
            <person name="Thoulutsang Y."/>
            <person name="Thoulutsang D."/>
            <person name="Topham K."/>
            <person name="Topping I."/>
            <person name="Tsamla T."/>
            <person name="Vassiliev H."/>
            <person name="Vo A."/>
            <person name="Wangchuk T."/>
            <person name="Wangdi T."/>
            <person name="Weiand M."/>
            <person name="Wilkinson J."/>
            <person name="Wilson A."/>
            <person name="Yadav S."/>
            <person name="Young G."/>
            <person name="Yu Q."/>
            <person name="Zembek L."/>
            <person name="Zhong D."/>
            <person name="Zimmer A."/>
            <person name="Zwirko Z."/>
            <person name="Jaffe D.B."/>
            <person name="Alvarez P."/>
            <person name="Brockman W."/>
            <person name="Butler J."/>
            <person name="Chin C."/>
            <person name="Gnerre S."/>
            <person name="Grabherr M."/>
            <person name="Kleber M."/>
            <person name="Mauceli E."/>
            <person name="MacCallum I."/>
        </authorList>
    </citation>
    <scope>NUCLEOTIDE SEQUENCE [LARGE SCALE GENOMIC DNA]</scope>
    <source>
        <strain evidence="10">Tucson 14030-0811.24</strain>
    </source>
</reference>
<dbReference type="GO" id="GO:0001228">
    <property type="term" value="F:DNA-binding transcription activator activity, RNA polymerase II-specific"/>
    <property type="evidence" value="ECO:0007669"/>
    <property type="project" value="TreeGrafter"/>
</dbReference>
<evidence type="ECO:0000313" key="9">
    <source>
        <dbReference type="EMBL" id="KRF99274.1"/>
    </source>
</evidence>
<dbReference type="CDD" id="cd14692">
    <property type="entry name" value="bZIP_ATF4"/>
    <property type="match status" value="1"/>
</dbReference>
<dbReference type="SUPFAM" id="SSF57959">
    <property type="entry name" value="Leucine zipper domain"/>
    <property type="match status" value="1"/>
</dbReference>
<keyword evidence="10" id="KW-1185">Reference proteome</keyword>
<dbReference type="FunCoup" id="A0A0Q9WSQ3">
    <property type="interactions" value="470"/>
</dbReference>